<dbReference type="Proteomes" id="UP000178892">
    <property type="component" value="Unassembled WGS sequence"/>
</dbReference>
<accession>A0A1F5NUR8</accession>
<keyword evidence="1" id="KW-0472">Membrane</keyword>
<keyword evidence="1" id="KW-0812">Transmembrane</keyword>
<feature type="transmembrane region" description="Helical" evidence="1">
    <location>
        <begin position="12"/>
        <end position="32"/>
    </location>
</feature>
<evidence type="ECO:0000313" key="3">
    <source>
        <dbReference type="Proteomes" id="UP000178892"/>
    </source>
</evidence>
<feature type="transmembrane region" description="Helical" evidence="1">
    <location>
        <begin position="86"/>
        <end position="110"/>
    </location>
</feature>
<comment type="caution">
    <text evidence="2">The sequence shown here is derived from an EMBL/GenBank/DDBJ whole genome shotgun (WGS) entry which is preliminary data.</text>
</comment>
<proteinExistence type="predicted"/>
<sequence>MSFHTDKITWSCWGASLLINIIHWLILASKIGSFSDSTVLHYNVIYGADLVSSARLIYAIPAASLLILILNILAAAWLVRREKLAAYFLNFSNIAIQAVFFAASLSLIAFND</sequence>
<keyword evidence="1" id="KW-1133">Transmembrane helix</keyword>
<organism evidence="2 3">
    <name type="scientific">Candidatus Doudnabacteria bacterium RIFCSPHIGHO2_01_FULL_46_24</name>
    <dbReference type="NCBI Taxonomy" id="1817825"/>
    <lineage>
        <taxon>Bacteria</taxon>
        <taxon>Candidatus Doudnaibacteriota</taxon>
    </lineage>
</organism>
<dbReference type="EMBL" id="MFEL01000008">
    <property type="protein sequence ID" value="OGE81398.1"/>
    <property type="molecule type" value="Genomic_DNA"/>
</dbReference>
<dbReference type="STRING" id="1817825.A2720_02560"/>
<dbReference type="AlphaFoldDB" id="A0A1F5NUR8"/>
<evidence type="ECO:0000313" key="2">
    <source>
        <dbReference type="EMBL" id="OGE81398.1"/>
    </source>
</evidence>
<reference evidence="2 3" key="1">
    <citation type="journal article" date="2016" name="Nat. Commun.">
        <title>Thousands of microbial genomes shed light on interconnected biogeochemical processes in an aquifer system.</title>
        <authorList>
            <person name="Anantharaman K."/>
            <person name="Brown C.T."/>
            <person name="Hug L.A."/>
            <person name="Sharon I."/>
            <person name="Castelle C.J."/>
            <person name="Probst A.J."/>
            <person name="Thomas B.C."/>
            <person name="Singh A."/>
            <person name="Wilkins M.J."/>
            <person name="Karaoz U."/>
            <person name="Brodie E.L."/>
            <person name="Williams K.H."/>
            <person name="Hubbard S.S."/>
            <person name="Banfield J.F."/>
        </authorList>
    </citation>
    <scope>NUCLEOTIDE SEQUENCE [LARGE SCALE GENOMIC DNA]</scope>
</reference>
<feature type="transmembrane region" description="Helical" evidence="1">
    <location>
        <begin position="56"/>
        <end position="79"/>
    </location>
</feature>
<protein>
    <recommendedName>
        <fullName evidence="4">DUF5658 domain-containing protein</fullName>
    </recommendedName>
</protein>
<evidence type="ECO:0008006" key="4">
    <source>
        <dbReference type="Google" id="ProtNLM"/>
    </source>
</evidence>
<name>A0A1F5NUR8_9BACT</name>
<gene>
    <name evidence="2" type="ORF">A2720_02560</name>
</gene>
<evidence type="ECO:0000256" key="1">
    <source>
        <dbReference type="SAM" id="Phobius"/>
    </source>
</evidence>